<name>A0A0K0N6U2_9CAUD</name>
<proteinExistence type="predicted"/>
<gene>
    <name evidence="1" type="ORF">GMA2_116</name>
</gene>
<protein>
    <submittedName>
        <fullName evidence="1">Uncharacterized protein</fullName>
    </submittedName>
</protein>
<dbReference type="EMBL" id="KR063281">
    <property type="protein sequence ID" value="AKJ72654.1"/>
    <property type="molecule type" value="Genomic_DNA"/>
</dbReference>
<organism evidence="1 2">
    <name type="scientific">Gordonia phage GMA2</name>
    <dbReference type="NCBI Taxonomy" id="1647283"/>
    <lineage>
        <taxon>Viruses</taxon>
        <taxon>Duplodnaviria</taxon>
        <taxon>Heunggongvirae</taxon>
        <taxon>Uroviricota</taxon>
        <taxon>Caudoviricetes</taxon>
        <taxon>Gimaduovirus</taxon>
        <taxon>Gimaduovirus GMA2</taxon>
    </lineage>
</organism>
<keyword evidence="2" id="KW-1185">Reference proteome</keyword>
<evidence type="ECO:0000313" key="2">
    <source>
        <dbReference type="Proteomes" id="UP000221359"/>
    </source>
</evidence>
<sequence>MIKEGDRLPNGLLIDDGDVIIVGGNFENDRLTFRLIRKDDRRKHIEMSMTVAQWRLLQKIADKQAECLKDV</sequence>
<evidence type="ECO:0000313" key="1">
    <source>
        <dbReference type="EMBL" id="AKJ72654.1"/>
    </source>
</evidence>
<reference evidence="1 2" key="1">
    <citation type="journal article" date="2015" name="PLoS ONE">
        <title>Lysis to Kill: Evaluation of the Lytic Abilities, and Genomics of Nine Bacteriophages Infective for Gordonia spp. and Their Potential Use in Activated Sludge Foam Biocontrol.</title>
        <authorList>
            <person name="Dyson Z.A."/>
            <person name="Tucci J."/>
            <person name="Seviour R.J."/>
            <person name="Petrovski S."/>
        </authorList>
    </citation>
    <scope>NUCLEOTIDE SEQUENCE [LARGE SCALE GENOMIC DNA]</scope>
</reference>
<dbReference type="Proteomes" id="UP000221359">
    <property type="component" value="Segment"/>
</dbReference>
<accession>A0A0K0N6U2</accession>